<evidence type="ECO:0000313" key="5">
    <source>
        <dbReference type="Proteomes" id="UP000031338"/>
    </source>
</evidence>
<evidence type="ECO:0000313" key="4">
    <source>
        <dbReference type="EMBL" id="KHS44513.1"/>
    </source>
</evidence>
<proteinExistence type="inferred from homology"/>
<dbReference type="InterPro" id="IPR036188">
    <property type="entry name" value="FAD/NAD-bd_sf"/>
</dbReference>
<dbReference type="Gene3D" id="3.30.9.10">
    <property type="entry name" value="D-Amino Acid Oxidase, subunit A, domain 2"/>
    <property type="match status" value="2"/>
</dbReference>
<dbReference type="SUPFAM" id="SSF51905">
    <property type="entry name" value="FAD/NAD(P)-binding domain"/>
    <property type="match status" value="1"/>
</dbReference>
<dbReference type="STRING" id="48936.NJ75_03091"/>
<keyword evidence="5" id="KW-1185">Reference proteome</keyword>
<protein>
    <submittedName>
        <fullName evidence="4">FAD dependent oxidoreductase</fullName>
    </submittedName>
</protein>
<evidence type="ECO:0000256" key="1">
    <source>
        <dbReference type="ARBA" id="ARBA00009410"/>
    </source>
</evidence>
<sequence length="441" mass="47412">MPAPLRFIESTSELPSQADVVVIGAGVIGSFTAYYLAKRGLKVALIEKGVVGGEQSSRNWGWCRQQNRDERELPLATKALDLWEQFGIESGEETGFRRCGLFYVSNDESEIATWAKWGDYARSIGVKTRMLNSQEATEKGSFTKQVWKGGVHSQMDGIADPGLAVPAVARAIMALGGTVHQACAARGIETTAGAVSGVVTERGTIATKLVIHAGGAWASSFMRQLGVRFPQATVRQSILAVGTGHMSLPDAFYGDSMSITRRGDGAHALAYSGRAKVDPTMQFLQFQKQFIPMFKQRWKKVSPGGLQGLRAGHETLSRWALDRPTPMEARRILDPSPDAKTIRLTVERVSRLIPEVARAPIVGTWAGFVDSTPDGVPVIGEIPAVPGFILAAGFSGHGFGIGPGAGHLVADIATGQEPIVDPRPYRLARFDPGAEIDVSEF</sequence>
<dbReference type="GO" id="GO:0005737">
    <property type="term" value="C:cytoplasm"/>
    <property type="evidence" value="ECO:0007669"/>
    <property type="project" value="TreeGrafter"/>
</dbReference>
<dbReference type="Proteomes" id="UP000031338">
    <property type="component" value="Unassembled WGS sequence"/>
</dbReference>
<evidence type="ECO:0000259" key="3">
    <source>
        <dbReference type="Pfam" id="PF01266"/>
    </source>
</evidence>
<evidence type="ECO:0000256" key="2">
    <source>
        <dbReference type="ARBA" id="ARBA00023002"/>
    </source>
</evidence>
<dbReference type="Pfam" id="PF01266">
    <property type="entry name" value="DAO"/>
    <property type="match status" value="1"/>
</dbReference>
<dbReference type="InterPro" id="IPR006076">
    <property type="entry name" value="FAD-dep_OxRdtase"/>
</dbReference>
<dbReference type="Gene3D" id="3.50.50.60">
    <property type="entry name" value="FAD/NAD(P)-binding domain"/>
    <property type="match status" value="2"/>
</dbReference>
<dbReference type="AlphaFoldDB" id="A0A0B8ZE79"/>
<comment type="caution">
    <text evidence="4">The sequence shown here is derived from an EMBL/GenBank/DDBJ whole genome shotgun (WGS) entry which is preliminary data.</text>
</comment>
<dbReference type="GO" id="GO:0005886">
    <property type="term" value="C:plasma membrane"/>
    <property type="evidence" value="ECO:0007669"/>
    <property type="project" value="TreeGrafter"/>
</dbReference>
<dbReference type="PANTHER" id="PTHR13847">
    <property type="entry name" value="SARCOSINE DEHYDROGENASE-RELATED"/>
    <property type="match status" value="1"/>
</dbReference>
<dbReference type="GO" id="GO:0008718">
    <property type="term" value="F:D-amino-acid dehydrogenase activity"/>
    <property type="evidence" value="ECO:0007669"/>
    <property type="project" value="TreeGrafter"/>
</dbReference>
<reference evidence="4 5" key="1">
    <citation type="submission" date="2014-10" db="EMBL/GenBank/DDBJ databases">
        <title>Draft genome sequence of Novosphingobium subterraneum DSM 12447.</title>
        <authorList>
            <person name="Gan H.M."/>
            <person name="Gan H.Y."/>
            <person name="Savka M.A."/>
        </authorList>
    </citation>
    <scope>NUCLEOTIDE SEQUENCE [LARGE SCALE GENOMIC DNA]</scope>
    <source>
        <strain evidence="4 5">DSM 12447</strain>
    </source>
</reference>
<name>A0A0B8ZE79_9SPHN</name>
<gene>
    <name evidence="4" type="ORF">NJ75_03091</name>
</gene>
<dbReference type="GO" id="GO:0055130">
    <property type="term" value="P:D-alanine catabolic process"/>
    <property type="evidence" value="ECO:0007669"/>
    <property type="project" value="TreeGrafter"/>
</dbReference>
<feature type="domain" description="FAD dependent oxidoreductase" evidence="3">
    <location>
        <begin position="19"/>
        <end position="411"/>
    </location>
</feature>
<accession>A0A0B8ZE79</accession>
<dbReference type="PATRIC" id="fig|48936.3.peg.3106"/>
<organism evidence="4 5">
    <name type="scientific">Novosphingobium subterraneum</name>
    <dbReference type="NCBI Taxonomy" id="48936"/>
    <lineage>
        <taxon>Bacteria</taxon>
        <taxon>Pseudomonadati</taxon>
        <taxon>Pseudomonadota</taxon>
        <taxon>Alphaproteobacteria</taxon>
        <taxon>Sphingomonadales</taxon>
        <taxon>Sphingomonadaceae</taxon>
        <taxon>Novosphingobium</taxon>
    </lineage>
</organism>
<keyword evidence="2" id="KW-0560">Oxidoreductase</keyword>
<dbReference type="RefSeq" id="WP_039335950.1">
    <property type="nucleotide sequence ID" value="NZ_JRVC01000015.1"/>
</dbReference>
<dbReference type="EMBL" id="JRVC01000015">
    <property type="protein sequence ID" value="KHS44513.1"/>
    <property type="molecule type" value="Genomic_DNA"/>
</dbReference>
<comment type="similarity">
    <text evidence="1">Belongs to the DadA oxidoreductase family.</text>
</comment>
<dbReference type="PANTHER" id="PTHR13847:SF280">
    <property type="entry name" value="D-AMINO ACID DEHYDROGENASE"/>
    <property type="match status" value="1"/>
</dbReference>